<feature type="transmembrane region" description="Helical" evidence="4">
    <location>
        <begin position="69"/>
        <end position="88"/>
    </location>
</feature>
<dbReference type="SUPFAM" id="SSF46689">
    <property type="entry name" value="Homeodomain-like"/>
    <property type="match status" value="1"/>
</dbReference>
<dbReference type="SMART" id="SM00342">
    <property type="entry name" value="HTH_ARAC"/>
    <property type="match status" value="1"/>
</dbReference>
<dbReference type="RefSeq" id="WP_186892514.1">
    <property type="nucleotide sequence ID" value="NZ_JACOFU010000010.1"/>
</dbReference>
<dbReference type="PANTHER" id="PTHR43280:SF29">
    <property type="entry name" value="ARAC-FAMILY TRANSCRIPTIONAL REGULATOR"/>
    <property type="match status" value="1"/>
</dbReference>
<dbReference type="PROSITE" id="PS01124">
    <property type="entry name" value="HTH_ARAC_FAMILY_2"/>
    <property type="match status" value="1"/>
</dbReference>
<dbReference type="Pfam" id="PF12833">
    <property type="entry name" value="HTH_18"/>
    <property type="match status" value="1"/>
</dbReference>
<reference evidence="6 7" key="1">
    <citation type="submission" date="2020-08" db="EMBL/GenBank/DDBJ databases">
        <title>Novel species isolated from subtropical streams in China.</title>
        <authorList>
            <person name="Lu H."/>
        </authorList>
    </citation>
    <scope>NUCLEOTIDE SEQUENCE [LARGE SCALE GENOMIC DNA]</scope>
    <source>
        <strain evidence="6 7">KCTC 52442</strain>
    </source>
</reference>
<feature type="domain" description="HTH araC/xylS-type" evidence="5">
    <location>
        <begin position="243"/>
        <end position="342"/>
    </location>
</feature>
<keyword evidence="3" id="KW-0804">Transcription</keyword>
<evidence type="ECO:0000256" key="2">
    <source>
        <dbReference type="ARBA" id="ARBA00023125"/>
    </source>
</evidence>
<evidence type="ECO:0000256" key="3">
    <source>
        <dbReference type="ARBA" id="ARBA00023163"/>
    </source>
</evidence>
<evidence type="ECO:0000256" key="1">
    <source>
        <dbReference type="ARBA" id="ARBA00023015"/>
    </source>
</evidence>
<keyword evidence="4" id="KW-1133">Transmembrane helix</keyword>
<sequence>MIAGQFLFLFSALGAMNGIFLAIYFFSRRPHRLANSMLGALLLAISVRTAKSTFYFFNPNLAVEFLQFGLSACLLIGPLTYLYVHYHLSALRQDVAGREWCWHLGLSFFVIALGLLFPYSEYRYIWRHCTYGIHAFWFLYLLAAGWQLWQSRVILFDGAARISRHTLLLLSVYGSSGLILIAYLSTPFTSYIVGALSFTFSVHITVVVLMLRKEAVVETEKKEKYQNRKLAEDDALSLLISLNQVMHEQQLHLNPNLTLALLAKKTGSLQTTVSQVLNDKLNKSFNLYVNEFRIDEAKKLLLNEPHLNMELVAERCGFNSNSTFFAAFKKITGQTPASYRAASSATTSP</sequence>
<keyword evidence="2" id="KW-0238">DNA-binding</keyword>
<organism evidence="6 7">
    <name type="scientific">Undibacterium amnicola</name>
    <dbReference type="NCBI Taxonomy" id="1834038"/>
    <lineage>
        <taxon>Bacteria</taxon>
        <taxon>Pseudomonadati</taxon>
        <taxon>Pseudomonadota</taxon>
        <taxon>Betaproteobacteria</taxon>
        <taxon>Burkholderiales</taxon>
        <taxon>Oxalobacteraceae</taxon>
        <taxon>Undibacterium</taxon>
    </lineage>
</organism>
<dbReference type="EMBL" id="JACOFU010000010">
    <property type="protein sequence ID" value="MBC3833466.1"/>
    <property type="molecule type" value="Genomic_DNA"/>
</dbReference>
<keyword evidence="7" id="KW-1185">Reference proteome</keyword>
<keyword evidence="4" id="KW-0472">Membrane</keyword>
<evidence type="ECO:0000313" key="6">
    <source>
        <dbReference type="EMBL" id="MBC3833466.1"/>
    </source>
</evidence>
<keyword evidence="4" id="KW-0812">Transmembrane</keyword>
<comment type="caution">
    <text evidence="6">The sequence shown here is derived from an EMBL/GenBank/DDBJ whole genome shotgun (WGS) entry which is preliminary data.</text>
</comment>
<feature type="transmembrane region" description="Helical" evidence="4">
    <location>
        <begin position="191"/>
        <end position="211"/>
    </location>
</feature>
<feature type="transmembrane region" description="Helical" evidence="4">
    <location>
        <begin position="100"/>
        <end position="119"/>
    </location>
</feature>
<keyword evidence="1" id="KW-0805">Transcription regulation</keyword>
<evidence type="ECO:0000313" key="7">
    <source>
        <dbReference type="Proteomes" id="UP000643610"/>
    </source>
</evidence>
<gene>
    <name evidence="6" type="ORF">H8K33_18310</name>
</gene>
<dbReference type="InterPro" id="IPR009057">
    <property type="entry name" value="Homeodomain-like_sf"/>
</dbReference>
<feature type="transmembrane region" description="Helical" evidence="4">
    <location>
        <begin position="38"/>
        <end position="57"/>
    </location>
</feature>
<proteinExistence type="predicted"/>
<feature type="transmembrane region" description="Helical" evidence="4">
    <location>
        <begin position="125"/>
        <end position="146"/>
    </location>
</feature>
<accession>A0ABR6XVI8</accession>
<dbReference type="Proteomes" id="UP000643610">
    <property type="component" value="Unassembled WGS sequence"/>
</dbReference>
<feature type="transmembrane region" description="Helical" evidence="4">
    <location>
        <begin position="167"/>
        <end position="185"/>
    </location>
</feature>
<evidence type="ECO:0000256" key="4">
    <source>
        <dbReference type="SAM" id="Phobius"/>
    </source>
</evidence>
<evidence type="ECO:0000259" key="5">
    <source>
        <dbReference type="PROSITE" id="PS01124"/>
    </source>
</evidence>
<name>A0ABR6XVI8_9BURK</name>
<dbReference type="InterPro" id="IPR018060">
    <property type="entry name" value="HTH_AraC"/>
</dbReference>
<dbReference type="Gene3D" id="1.10.10.60">
    <property type="entry name" value="Homeodomain-like"/>
    <property type="match status" value="1"/>
</dbReference>
<dbReference type="PANTHER" id="PTHR43280">
    <property type="entry name" value="ARAC-FAMILY TRANSCRIPTIONAL REGULATOR"/>
    <property type="match status" value="1"/>
</dbReference>
<feature type="transmembrane region" description="Helical" evidence="4">
    <location>
        <begin position="6"/>
        <end position="26"/>
    </location>
</feature>
<protein>
    <submittedName>
        <fullName evidence="6">AraC family transcriptional regulator</fullName>
    </submittedName>
</protein>